<gene>
    <name evidence="1" type="ORF">HCZ30_05190</name>
</gene>
<dbReference type="EMBL" id="JAATOP010000002">
    <property type="protein sequence ID" value="NIY71828.1"/>
    <property type="molecule type" value="Genomic_DNA"/>
</dbReference>
<dbReference type="RefSeq" id="WP_167637033.1">
    <property type="nucleotide sequence ID" value="NZ_JAATOP010000002.1"/>
</dbReference>
<comment type="caution">
    <text evidence="1">The sequence shown here is derived from an EMBL/GenBank/DDBJ whole genome shotgun (WGS) entry which is preliminary data.</text>
</comment>
<evidence type="ECO:0000313" key="2">
    <source>
        <dbReference type="Proteomes" id="UP000709466"/>
    </source>
</evidence>
<dbReference type="NCBIfam" id="NF033832">
    <property type="entry name" value="sce7726_fam"/>
    <property type="match status" value="1"/>
</dbReference>
<evidence type="ECO:0000313" key="1">
    <source>
        <dbReference type="EMBL" id="NIY71828.1"/>
    </source>
</evidence>
<dbReference type="Proteomes" id="UP000709466">
    <property type="component" value="Unassembled WGS sequence"/>
</dbReference>
<proteinExistence type="predicted"/>
<organism evidence="1 2">
    <name type="scientific">Marivivens donghaensis</name>
    <dbReference type="NCBI Taxonomy" id="1699413"/>
    <lineage>
        <taxon>Bacteria</taxon>
        <taxon>Pseudomonadati</taxon>
        <taxon>Pseudomonadota</taxon>
        <taxon>Alphaproteobacteria</taxon>
        <taxon>Rhodobacterales</taxon>
        <taxon>Paracoccaceae</taxon>
        <taxon>Marivivens group</taxon>
        <taxon>Marivivens</taxon>
    </lineage>
</organism>
<sequence length="295" mass="32770">MTVANIEHTLLARLFSASVFKEFAKTGKSPQFARLADELQLTSEVPASATVSEVFDLAFRKLRAKQVRNEYVYQAALVQNVLLGRHNLQTASLIAEMRAGKSKADIVILNGTATAYEIKSERDTLVRLSKQVADYQRVFAKVYVISSEDHCDGVASSVGAEVGLLCLTRWNRISTVREAFENWELIEPLAVLESLQTPEALEVLRLLDVAVPDVPNGRMRTELMSIFACLDSQELQGALVDTLKRSRTLAPLEPLLRELPVSLKPAAIKHKISKSQWTNLQLGISSTMFDAQSWV</sequence>
<name>A0ABX0VUT6_9RHOB</name>
<reference evidence="1 2" key="1">
    <citation type="submission" date="2020-03" db="EMBL/GenBank/DDBJ databases">
        <title>Bacterial isolates of synthetic phycosphere.</title>
        <authorList>
            <person name="Fu H."/>
            <person name="Moran M.A."/>
        </authorList>
    </citation>
    <scope>NUCLEOTIDE SEQUENCE [LARGE SCALE GENOMIC DNA]</scope>
    <source>
        <strain evidence="1 2">HF1</strain>
    </source>
</reference>
<keyword evidence="2" id="KW-1185">Reference proteome</keyword>
<dbReference type="InterPro" id="IPR047729">
    <property type="entry name" value="Sce7726-like"/>
</dbReference>
<accession>A0ABX0VUT6</accession>
<protein>
    <submittedName>
        <fullName evidence="1">Sce7726 family protein</fullName>
    </submittedName>
</protein>